<dbReference type="GO" id="GO:0005524">
    <property type="term" value="F:ATP binding"/>
    <property type="evidence" value="ECO:0007669"/>
    <property type="project" value="UniProtKB-KW"/>
</dbReference>
<evidence type="ECO:0000313" key="4">
    <source>
        <dbReference type="EMBL" id="AWD63086.1"/>
    </source>
</evidence>
<dbReference type="Pfam" id="PF00005">
    <property type="entry name" value="ABC_tran"/>
    <property type="match status" value="2"/>
</dbReference>
<dbReference type="InterPro" id="IPR003593">
    <property type="entry name" value="AAA+_ATPase"/>
</dbReference>
<dbReference type="AlphaFoldDB" id="A0A2S1ET49"/>
<protein>
    <submittedName>
        <fullName evidence="4">ABC transporter related protein</fullName>
    </submittedName>
</protein>
<dbReference type="PROSITE" id="PS00211">
    <property type="entry name" value="ABC_TRANSPORTER_1"/>
    <property type="match status" value="1"/>
</dbReference>
<gene>
    <name evidence="4" type="ORF">LWHH1689_1805</name>
</gene>
<sequence length="520" mass="59436">MEPITINNLTFAYPGQEPLFNHCELNISSNWKLGLLGRNGRGKTTLLKILQKQLSFQGSIQTNLKFNYYPLVIREPDDYTLNVLMRSGYQGEQWQIERELNLMATSPELLWQPFSSLSGGEQTRIMLATLFAQDGYFPLLDEPTNHLDQDGRKQIAQYLKAKKTGFIITSHDRDFLDQVIDHSLVIEQHQLVLTRGNYSDYFVHKEQRDSAAIKKNENLLKDIHHLKQTRQAKSQWAQQAENEKKNNSHADKGFIGAKAAKMMKKATIMKGGLDTAIDERKGLLKEIEKVVPLTINVLPTNHQPLLSINNLTLSYPTKQLCSNITTTIEKNDQILLCGNNGTGKSSIINAIIGTFSGKQSGEILFSSALKISTVRQDYSDNHGSLRSFASSSKINHDQFLNLLRKLGMERATFNVPIEEMSMGQQKKVELARSLAEPAHLYLWDEPLNYLDTYNQQQLIQLIQEKRPPMLMLSTIKTSLSKLLQRKLKFNISWEIIKFTKLVLKRSFTRQNNSRLKLHNH</sequence>
<dbReference type="InterPro" id="IPR003439">
    <property type="entry name" value="ABC_transporter-like_ATP-bd"/>
</dbReference>
<dbReference type="EMBL" id="CP027805">
    <property type="protein sequence ID" value="AWD63086.1"/>
    <property type="molecule type" value="Genomic_DNA"/>
</dbReference>
<dbReference type="PANTHER" id="PTHR42855">
    <property type="entry name" value="ABC TRANSPORTER ATP-BINDING SUBUNIT"/>
    <property type="match status" value="1"/>
</dbReference>
<dbReference type="NCBIfam" id="NF000355">
    <property type="entry name" value="ribo_prot_ABC_F"/>
    <property type="match status" value="1"/>
</dbReference>
<dbReference type="Proteomes" id="UP000244369">
    <property type="component" value="Chromosome"/>
</dbReference>
<dbReference type="InterPro" id="IPR017871">
    <property type="entry name" value="ABC_transporter-like_CS"/>
</dbReference>
<dbReference type="Gene3D" id="3.40.50.300">
    <property type="entry name" value="P-loop containing nucleotide triphosphate hydrolases"/>
    <property type="match status" value="2"/>
</dbReference>
<evidence type="ECO:0000256" key="2">
    <source>
        <dbReference type="ARBA" id="ARBA00022840"/>
    </source>
</evidence>
<dbReference type="PROSITE" id="PS50893">
    <property type="entry name" value="ABC_TRANSPORTER_2"/>
    <property type="match status" value="2"/>
</dbReference>
<dbReference type="InterPro" id="IPR027417">
    <property type="entry name" value="P-loop_NTPase"/>
</dbReference>
<feature type="domain" description="ABC transporter" evidence="3">
    <location>
        <begin position="306"/>
        <end position="519"/>
    </location>
</feature>
<organism evidence="4 5">
    <name type="scientific">Limosilactobacillus reuteri</name>
    <name type="common">Lactobacillus reuteri</name>
    <dbReference type="NCBI Taxonomy" id="1598"/>
    <lineage>
        <taxon>Bacteria</taxon>
        <taxon>Bacillati</taxon>
        <taxon>Bacillota</taxon>
        <taxon>Bacilli</taxon>
        <taxon>Lactobacillales</taxon>
        <taxon>Lactobacillaceae</taxon>
        <taxon>Limosilactobacillus</taxon>
    </lineage>
</organism>
<evidence type="ECO:0000259" key="3">
    <source>
        <dbReference type="PROSITE" id="PS50893"/>
    </source>
</evidence>
<dbReference type="PANTHER" id="PTHR42855:SF2">
    <property type="entry name" value="DRUG RESISTANCE ABC TRANSPORTER,ATP-BINDING PROTEIN"/>
    <property type="match status" value="1"/>
</dbReference>
<dbReference type="CDD" id="cd03221">
    <property type="entry name" value="ABCF_EF-3"/>
    <property type="match status" value="1"/>
</dbReference>
<dbReference type="InterPro" id="IPR051309">
    <property type="entry name" value="ABCF_ATPase"/>
</dbReference>
<evidence type="ECO:0000313" key="5">
    <source>
        <dbReference type="Proteomes" id="UP000244369"/>
    </source>
</evidence>
<name>A0A2S1ET49_LIMRT</name>
<evidence type="ECO:0000256" key="1">
    <source>
        <dbReference type="ARBA" id="ARBA00022741"/>
    </source>
</evidence>
<reference evidence="4 5" key="1">
    <citation type="submission" date="2018-03" db="EMBL/GenBank/DDBJ databases">
        <title>Complete Genome Sequence of the Chinese traditional Highland Barley wine Isolate Lactobacillus reuteri WHH1689.</title>
        <authorList>
            <person name="Chen S."/>
            <person name="Chen L."/>
            <person name="Chen L."/>
            <person name="Li Y."/>
        </authorList>
    </citation>
    <scope>NUCLEOTIDE SEQUENCE [LARGE SCALE GENOMIC DNA]</scope>
    <source>
        <strain evidence="4 5">WHH1689</strain>
    </source>
</reference>
<proteinExistence type="predicted"/>
<dbReference type="SUPFAM" id="SSF52540">
    <property type="entry name" value="P-loop containing nucleoside triphosphate hydrolases"/>
    <property type="match status" value="2"/>
</dbReference>
<dbReference type="GO" id="GO:0016887">
    <property type="term" value="F:ATP hydrolysis activity"/>
    <property type="evidence" value="ECO:0007669"/>
    <property type="project" value="InterPro"/>
</dbReference>
<accession>A0A2S1ET49</accession>
<keyword evidence="2" id="KW-0067">ATP-binding</keyword>
<feature type="domain" description="ABC transporter" evidence="3">
    <location>
        <begin position="4"/>
        <end position="213"/>
    </location>
</feature>
<dbReference type="SMART" id="SM00382">
    <property type="entry name" value="AAA"/>
    <property type="match status" value="2"/>
</dbReference>
<keyword evidence="1" id="KW-0547">Nucleotide-binding</keyword>